<keyword evidence="2" id="KW-1185">Reference proteome</keyword>
<protein>
    <submittedName>
        <fullName evidence="1">Uncharacterized protein</fullName>
    </submittedName>
</protein>
<name>A0AAV6LJF4_9ERIC</name>
<organism evidence="1 2">
    <name type="scientific">Rhododendron griersonianum</name>
    <dbReference type="NCBI Taxonomy" id="479676"/>
    <lineage>
        <taxon>Eukaryota</taxon>
        <taxon>Viridiplantae</taxon>
        <taxon>Streptophyta</taxon>
        <taxon>Embryophyta</taxon>
        <taxon>Tracheophyta</taxon>
        <taxon>Spermatophyta</taxon>
        <taxon>Magnoliopsida</taxon>
        <taxon>eudicotyledons</taxon>
        <taxon>Gunneridae</taxon>
        <taxon>Pentapetalae</taxon>
        <taxon>asterids</taxon>
        <taxon>Ericales</taxon>
        <taxon>Ericaceae</taxon>
        <taxon>Ericoideae</taxon>
        <taxon>Rhodoreae</taxon>
        <taxon>Rhododendron</taxon>
    </lineage>
</organism>
<accession>A0AAV6LJF4</accession>
<dbReference type="AlphaFoldDB" id="A0AAV6LJF4"/>
<evidence type="ECO:0000313" key="2">
    <source>
        <dbReference type="Proteomes" id="UP000823749"/>
    </source>
</evidence>
<dbReference type="Proteomes" id="UP000823749">
    <property type="component" value="Chromosome 1"/>
</dbReference>
<gene>
    <name evidence="1" type="ORF">RHGRI_001223</name>
</gene>
<dbReference type="EMBL" id="JACTNZ010000001">
    <property type="protein sequence ID" value="KAG5565258.1"/>
    <property type="molecule type" value="Genomic_DNA"/>
</dbReference>
<proteinExistence type="predicted"/>
<reference evidence="1" key="1">
    <citation type="submission" date="2020-08" db="EMBL/GenBank/DDBJ databases">
        <title>Plant Genome Project.</title>
        <authorList>
            <person name="Zhang R.-G."/>
        </authorList>
    </citation>
    <scope>NUCLEOTIDE SEQUENCE</scope>
    <source>
        <strain evidence="1">WSP0</strain>
        <tissue evidence="1">Leaf</tissue>
    </source>
</reference>
<sequence length="82" mass="10013">MIFLIDWRFELEKKVEEGICEAIACEWLEYIVGEYNPSYTHIHAKIAEVLAMRHKRKIEEGYFGSCHYKKMQFKRRLLIQRF</sequence>
<comment type="caution">
    <text evidence="1">The sequence shown here is derived from an EMBL/GenBank/DDBJ whole genome shotgun (WGS) entry which is preliminary data.</text>
</comment>
<evidence type="ECO:0000313" key="1">
    <source>
        <dbReference type="EMBL" id="KAG5565258.1"/>
    </source>
</evidence>